<dbReference type="InterPro" id="IPR018170">
    <property type="entry name" value="Aldo/ket_reductase_CS"/>
</dbReference>
<organism evidence="8 9">
    <name type="scientific">Lysinibacillus sphaericus</name>
    <name type="common">Bacillus sphaericus</name>
    <dbReference type="NCBI Taxonomy" id="1421"/>
    <lineage>
        <taxon>Bacteria</taxon>
        <taxon>Bacillati</taxon>
        <taxon>Bacillota</taxon>
        <taxon>Bacilli</taxon>
        <taxon>Bacillales</taxon>
        <taxon>Bacillaceae</taxon>
        <taxon>Lysinibacillus</taxon>
    </lineage>
</organism>
<dbReference type="EC" id="1.-.-.-" evidence="8"/>
<evidence type="ECO:0000313" key="9">
    <source>
        <dbReference type="Proteomes" id="UP000237319"/>
    </source>
</evidence>
<protein>
    <submittedName>
        <fullName evidence="8">Putative oxidoreductase YtbE</fullName>
        <ecNumber evidence="8">1.-.-.-</ecNumber>
    </submittedName>
</protein>
<reference evidence="8 9" key="1">
    <citation type="submission" date="2017-11" db="EMBL/GenBank/DDBJ databases">
        <title>Genome sequence of Lysinibacillus sphaericus, a lignin-degrading bacteria isolated from municipal solid waste soil.</title>
        <authorList>
            <person name="Persinoti G.F."/>
            <person name="Paixao D.A."/>
            <person name="Bugg T.D."/>
            <person name="Squina F.M."/>
        </authorList>
    </citation>
    <scope>NUCLEOTIDE SEQUENCE [LARGE SCALE GENOMIC DNA]</scope>
    <source>
        <strain evidence="8 9">A1</strain>
    </source>
</reference>
<comment type="caution">
    <text evidence="8">The sequence shown here is derived from an EMBL/GenBank/DDBJ whole genome shotgun (WGS) entry which is preliminary data.</text>
</comment>
<comment type="similarity">
    <text evidence="1">Belongs to the aldo/keto reductase family.</text>
</comment>
<dbReference type="EMBL" id="PGLV01000002">
    <property type="protein sequence ID" value="POZ54940.1"/>
    <property type="molecule type" value="Genomic_DNA"/>
</dbReference>
<dbReference type="AlphaFoldDB" id="A0A2S5CVW5"/>
<evidence type="ECO:0000256" key="1">
    <source>
        <dbReference type="ARBA" id="ARBA00007905"/>
    </source>
</evidence>
<evidence type="ECO:0000256" key="5">
    <source>
        <dbReference type="PIRSR" id="PIRSR000097-2"/>
    </source>
</evidence>
<dbReference type="PANTHER" id="PTHR43827:SF3">
    <property type="entry name" value="NADP-DEPENDENT OXIDOREDUCTASE DOMAIN-CONTAINING PROTEIN"/>
    <property type="match status" value="1"/>
</dbReference>
<name>A0A2S5CVW5_LYSSH</name>
<feature type="active site" description="Proton donor" evidence="4">
    <location>
        <position position="54"/>
    </location>
</feature>
<dbReference type="SUPFAM" id="SSF51430">
    <property type="entry name" value="NAD(P)-linked oxidoreductase"/>
    <property type="match status" value="1"/>
</dbReference>
<feature type="domain" description="NADP-dependent oxidoreductase" evidence="7">
    <location>
        <begin position="26"/>
        <end position="262"/>
    </location>
</feature>
<keyword evidence="2" id="KW-0521">NADP</keyword>
<feature type="binding site" evidence="5">
    <location>
        <position position="112"/>
    </location>
    <ligand>
        <name>substrate</name>
    </ligand>
</feature>
<evidence type="ECO:0000256" key="2">
    <source>
        <dbReference type="ARBA" id="ARBA00022857"/>
    </source>
</evidence>
<dbReference type="PANTHER" id="PTHR43827">
    <property type="entry name" value="2,5-DIKETO-D-GLUCONIC ACID REDUCTASE"/>
    <property type="match status" value="1"/>
</dbReference>
<evidence type="ECO:0000256" key="6">
    <source>
        <dbReference type="PIRSR" id="PIRSR000097-3"/>
    </source>
</evidence>
<gene>
    <name evidence="8" type="primary">ytbE</name>
    <name evidence="8" type="ORF">LYSIN_03235</name>
</gene>
<feature type="site" description="Lowers pKa of active site Tyr" evidence="6">
    <location>
        <position position="79"/>
    </location>
</feature>
<keyword evidence="3 8" id="KW-0560">Oxidoreductase</keyword>
<dbReference type="PIRSF" id="PIRSF000097">
    <property type="entry name" value="AKR"/>
    <property type="match status" value="1"/>
</dbReference>
<dbReference type="GO" id="GO:0016616">
    <property type="term" value="F:oxidoreductase activity, acting on the CH-OH group of donors, NAD or NADP as acceptor"/>
    <property type="evidence" value="ECO:0007669"/>
    <property type="project" value="UniProtKB-ARBA"/>
</dbReference>
<keyword evidence="9" id="KW-1185">Reference proteome</keyword>
<evidence type="ECO:0000313" key="8">
    <source>
        <dbReference type="EMBL" id="POZ54940.1"/>
    </source>
</evidence>
<evidence type="ECO:0000256" key="3">
    <source>
        <dbReference type="ARBA" id="ARBA00023002"/>
    </source>
</evidence>
<accession>A0A2S5CVW5</accession>
<dbReference type="Gene3D" id="3.20.20.100">
    <property type="entry name" value="NADP-dependent oxidoreductase domain"/>
    <property type="match status" value="1"/>
</dbReference>
<dbReference type="InterPro" id="IPR020471">
    <property type="entry name" value="AKR"/>
</dbReference>
<dbReference type="FunFam" id="3.20.20.100:FF:000015">
    <property type="entry name" value="Oxidoreductase, aldo/keto reductase family"/>
    <property type="match status" value="1"/>
</dbReference>
<evidence type="ECO:0000259" key="7">
    <source>
        <dbReference type="Pfam" id="PF00248"/>
    </source>
</evidence>
<evidence type="ECO:0000256" key="4">
    <source>
        <dbReference type="PIRSR" id="PIRSR000097-1"/>
    </source>
</evidence>
<dbReference type="InterPro" id="IPR036812">
    <property type="entry name" value="NAD(P)_OxRdtase_dom_sf"/>
</dbReference>
<sequence>MFLNIQSTKTLTNGIEMPRFGLGVYKMTERDETLQAIDKALKVGYRAIDTASLYGNEVEVGEAIRYSGIKREDIFVTTKVWNTDQGYDATLRAFEVSLKKLNMDYLDLYLTHWAVPETFEETYRAIERLYDEKLIRVTGVSNHHEHHLQKLLSKANIAPMVNQVELHPYLQQEALKAFCAEYGIAVTAWSPLGRGGVLDNPTILEIAQEIGKTAAQVVLRWHLQKDTLIIPKSVTASRIEENAQIYDFELTQAQMDQMTTLNRDHRFGQDPDNFKFNF</sequence>
<proteinExistence type="inferred from homology"/>
<dbReference type="PROSITE" id="PS00063">
    <property type="entry name" value="ALDOKETO_REDUCTASE_3"/>
    <property type="match status" value="1"/>
</dbReference>
<dbReference type="PROSITE" id="PS00798">
    <property type="entry name" value="ALDOKETO_REDUCTASE_1"/>
    <property type="match status" value="1"/>
</dbReference>
<dbReference type="Proteomes" id="UP000237319">
    <property type="component" value="Unassembled WGS sequence"/>
</dbReference>
<dbReference type="Pfam" id="PF00248">
    <property type="entry name" value="Aldo_ket_red"/>
    <property type="match status" value="1"/>
</dbReference>
<dbReference type="PRINTS" id="PR00069">
    <property type="entry name" value="ALDKETRDTASE"/>
</dbReference>
<dbReference type="InterPro" id="IPR023210">
    <property type="entry name" value="NADP_OxRdtase_dom"/>
</dbReference>